<evidence type="ECO:0000313" key="3">
    <source>
        <dbReference type="EMBL" id="CAB4747288.1"/>
    </source>
</evidence>
<dbReference type="EMBL" id="CAEZYY010000007">
    <property type="protein sequence ID" value="CAB4747288.1"/>
    <property type="molecule type" value="Genomic_DNA"/>
</dbReference>
<name>A0A6J6TJH5_9ZZZZ</name>
<evidence type="ECO:0000313" key="5">
    <source>
        <dbReference type="EMBL" id="CAB5052776.1"/>
    </source>
</evidence>
<reference evidence="3" key="1">
    <citation type="submission" date="2020-05" db="EMBL/GenBank/DDBJ databases">
        <authorList>
            <person name="Chiriac C."/>
            <person name="Salcher M."/>
            <person name="Ghai R."/>
            <person name="Kavagutti S V."/>
        </authorList>
    </citation>
    <scope>NUCLEOTIDE SEQUENCE</scope>
</reference>
<feature type="coiled-coil region" evidence="1">
    <location>
        <begin position="103"/>
        <end position="166"/>
    </location>
</feature>
<dbReference type="EMBL" id="CAFBLR010000007">
    <property type="protein sequence ID" value="CAB4860037.1"/>
    <property type="molecule type" value="Genomic_DNA"/>
</dbReference>
<proteinExistence type="predicted"/>
<sequence>MSRKKQIEELRALLEQLRSDFVNAEGRRQDHVDRLDTVEVMIDGHDSTLDDTSEIVRSLPPVDKIARTEMVDELSAATNQSFGQVHDTLAAQESTITAQASTIAEQRALIDTLQAQLRQMENFTATETARIQARLAEISEQLTRQVEELGHEVDAAARRAEQAATDAQAPVAALDDIKAAQVRLAGEQVRYDLALRAELAELAERMRRSNRG</sequence>
<gene>
    <name evidence="2" type="ORF">UFOPK2602_00536</name>
    <name evidence="3" type="ORF">UFOPK2806_00792</name>
    <name evidence="4" type="ORF">UFOPK3417_00170</name>
    <name evidence="5" type="ORF">UFOPK4306_00179</name>
</gene>
<dbReference type="EMBL" id="CAEZXX010000025">
    <property type="protein sequence ID" value="CAB4699986.1"/>
    <property type="molecule type" value="Genomic_DNA"/>
</dbReference>
<accession>A0A6J6TJH5</accession>
<protein>
    <submittedName>
        <fullName evidence="3">Unannotated protein</fullName>
    </submittedName>
</protein>
<dbReference type="EMBL" id="CAFBQP010000004">
    <property type="protein sequence ID" value="CAB5052776.1"/>
    <property type="molecule type" value="Genomic_DNA"/>
</dbReference>
<evidence type="ECO:0000313" key="4">
    <source>
        <dbReference type="EMBL" id="CAB4860037.1"/>
    </source>
</evidence>
<evidence type="ECO:0000256" key="1">
    <source>
        <dbReference type="SAM" id="Coils"/>
    </source>
</evidence>
<dbReference type="Gene3D" id="1.10.287.1490">
    <property type="match status" value="1"/>
</dbReference>
<evidence type="ECO:0000313" key="2">
    <source>
        <dbReference type="EMBL" id="CAB4699986.1"/>
    </source>
</evidence>
<organism evidence="3">
    <name type="scientific">freshwater metagenome</name>
    <dbReference type="NCBI Taxonomy" id="449393"/>
    <lineage>
        <taxon>unclassified sequences</taxon>
        <taxon>metagenomes</taxon>
        <taxon>ecological metagenomes</taxon>
    </lineage>
</organism>
<keyword evidence="1" id="KW-0175">Coiled coil</keyword>
<dbReference type="AlphaFoldDB" id="A0A6J6TJH5"/>